<organism evidence="1 2">
    <name type="scientific">Xenopus laevis</name>
    <name type="common">African clawed frog</name>
    <dbReference type="NCBI Taxonomy" id="8355"/>
    <lineage>
        <taxon>Eukaryota</taxon>
        <taxon>Metazoa</taxon>
        <taxon>Chordata</taxon>
        <taxon>Craniata</taxon>
        <taxon>Vertebrata</taxon>
        <taxon>Euteleostomi</taxon>
        <taxon>Amphibia</taxon>
        <taxon>Batrachia</taxon>
        <taxon>Anura</taxon>
        <taxon>Pipoidea</taxon>
        <taxon>Pipidae</taxon>
        <taxon>Xenopodinae</taxon>
        <taxon>Xenopus</taxon>
        <taxon>Xenopus</taxon>
    </lineage>
</organism>
<gene>
    <name evidence="1" type="ORF">XELAEV_18010018mg</name>
</gene>
<evidence type="ECO:0000313" key="2">
    <source>
        <dbReference type="Proteomes" id="UP000694892"/>
    </source>
</evidence>
<name>A0A974I0Y3_XENLA</name>
<dbReference type="AlphaFoldDB" id="A0A974I0Y3"/>
<evidence type="ECO:0000313" key="1">
    <source>
        <dbReference type="EMBL" id="OCT97787.1"/>
    </source>
</evidence>
<reference evidence="2" key="1">
    <citation type="journal article" date="2016" name="Nature">
        <title>Genome evolution in the allotetraploid frog Xenopus laevis.</title>
        <authorList>
            <person name="Session A.M."/>
            <person name="Uno Y."/>
            <person name="Kwon T."/>
            <person name="Chapman J.A."/>
            <person name="Toyoda A."/>
            <person name="Takahashi S."/>
            <person name="Fukui A."/>
            <person name="Hikosaka A."/>
            <person name="Suzuki A."/>
            <person name="Kondo M."/>
            <person name="van Heeringen S.J."/>
            <person name="Quigley I."/>
            <person name="Heinz S."/>
            <person name="Ogino H."/>
            <person name="Ochi H."/>
            <person name="Hellsten U."/>
            <person name="Lyons J.B."/>
            <person name="Simakov O."/>
            <person name="Putnam N."/>
            <person name="Stites J."/>
            <person name="Kuroki Y."/>
            <person name="Tanaka T."/>
            <person name="Michiue T."/>
            <person name="Watanabe M."/>
            <person name="Bogdanovic O."/>
            <person name="Lister R."/>
            <person name="Georgiou G."/>
            <person name="Paranjpe S.S."/>
            <person name="van Kruijsbergen I."/>
            <person name="Shu S."/>
            <person name="Carlson J."/>
            <person name="Kinoshita T."/>
            <person name="Ohta Y."/>
            <person name="Mawaribuchi S."/>
            <person name="Jenkins J."/>
            <person name="Grimwood J."/>
            <person name="Schmutz J."/>
            <person name="Mitros T."/>
            <person name="Mozaffari S.V."/>
            <person name="Suzuki Y."/>
            <person name="Haramoto Y."/>
            <person name="Yamamoto T.S."/>
            <person name="Takagi C."/>
            <person name="Heald R."/>
            <person name="Miller K."/>
            <person name="Haudenschild C."/>
            <person name="Kitzman J."/>
            <person name="Nakayama T."/>
            <person name="Izutsu Y."/>
            <person name="Robert J."/>
            <person name="Fortriede J."/>
            <person name="Burns K."/>
            <person name="Lotay V."/>
            <person name="Karimi K."/>
            <person name="Yasuoka Y."/>
            <person name="Dichmann D.S."/>
            <person name="Flajnik M.F."/>
            <person name="Houston D.W."/>
            <person name="Shendure J."/>
            <person name="DuPasquier L."/>
            <person name="Vize P.D."/>
            <person name="Zorn A.M."/>
            <person name="Ito M."/>
            <person name="Marcotte E.M."/>
            <person name="Wallingford J.B."/>
            <person name="Ito Y."/>
            <person name="Asashima M."/>
            <person name="Ueno N."/>
            <person name="Matsuda Y."/>
            <person name="Veenstra G.J."/>
            <person name="Fujiyama A."/>
            <person name="Harland R.M."/>
            <person name="Taira M."/>
            <person name="Rokhsar D.S."/>
        </authorList>
    </citation>
    <scope>NUCLEOTIDE SEQUENCE [LARGE SCALE GENOMIC DNA]</scope>
    <source>
        <strain evidence="2">J</strain>
    </source>
</reference>
<accession>A0A974I0Y3</accession>
<dbReference type="EMBL" id="CM004467">
    <property type="protein sequence ID" value="OCT97787.1"/>
    <property type="molecule type" value="Genomic_DNA"/>
</dbReference>
<proteinExistence type="predicted"/>
<dbReference type="Proteomes" id="UP000694892">
    <property type="component" value="Chromosome 1S"/>
</dbReference>
<protein>
    <submittedName>
        <fullName evidence="1">Uncharacterized protein</fullName>
    </submittedName>
</protein>
<sequence>MNLCAVLPLRSVLVPSAAGDFRAGNSALRCRLHDDKRRWNVTCCVPPSFGACDKLDLTITERSLKNLNVSGHLLAFYHRHLDPCAPGRFGPEGHCENN</sequence>